<proteinExistence type="predicted"/>
<feature type="disulfide bond" evidence="4">
    <location>
        <begin position="75"/>
        <end position="90"/>
    </location>
</feature>
<evidence type="ECO:0000256" key="2">
    <source>
        <dbReference type="ARBA" id="ARBA00022729"/>
    </source>
</evidence>
<dbReference type="AlphaFoldDB" id="A0A2G2WQK7"/>
<protein>
    <submittedName>
        <fullName evidence="6">Chitin-binding lectin 1</fullName>
    </submittedName>
</protein>
<keyword evidence="2" id="KW-0732">Signal</keyword>
<sequence>MLEHKTASNKSFHPHLPYYNKMMRTRETAINLLILALFLLNVSANLSLPFHLPTNNETLGLEVFEVNESYPQGRCGRQAGGTKCPTGACCSISGWCGTTSDYCTPRKCQSQCVFPPPPSYPEGRCGAQISFKRSCPTGQCCSIAGWCGSTGAYCNPEINTNNDSEQVQPDLWTTTSDANAYIDKLYNPYADLVDLAVPTHISPTVALHPPEVPSFSKRPSHCGFPDSFYDLPCWNSVDGGAYTSTYREELKYYLRSPPEDRKRRINTLNWDDVEDKLVVENVLLEHVVVYLVGVEPHRTIVLLESVKANVFFHPHHHIQKDDAEHKLLLKDHVLLDSVAVYLVGVEAQKPIVILVGVKVSAKR</sequence>
<evidence type="ECO:0000259" key="5">
    <source>
        <dbReference type="PROSITE" id="PS50941"/>
    </source>
</evidence>
<evidence type="ECO:0000256" key="4">
    <source>
        <dbReference type="PROSITE-ProRule" id="PRU00261"/>
    </source>
</evidence>
<dbReference type="CDD" id="cd00035">
    <property type="entry name" value="ChtBD1"/>
    <property type="match status" value="1"/>
</dbReference>
<dbReference type="SUPFAM" id="SSF57016">
    <property type="entry name" value="Plant lectins/antimicrobial peptides"/>
    <property type="match status" value="2"/>
</dbReference>
<reference evidence="6 7" key="1">
    <citation type="journal article" date="2017" name="Genome Biol.">
        <title>New reference genome sequences of hot pepper reveal the massive evolution of plant disease-resistance genes by retroduplication.</title>
        <authorList>
            <person name="Kim S."/>
            <person name="Park J."/>
            <person name="Yeom S.I."/>
            <person name="Kim Y.M."/>
            <person name="Seo E."/>
            <person name="Kim K.T."/>
            <person name="Kim M.S."/>
            <person name="Lee J.M."/>
            <person name="Cheong K."/>
            <person name="Shin H.S."/>
            <person name="Kim S.B."/>
            <person name="Han K."/>
            <person name="Lee J."/>
            <person name="Park M."/>
            <person name="Lee H.A."/>
            <person name="Lee H.Y."/>
            <person name="Lee Y."/>
            <person name="Oh S."/>
            <person name="Lee J.H."/>
            <person name="Choi E."/>
            <person name="Choi E."/>
            <person name="Lee S.E."/>
            <person name="Jeon J."/>
            <person name="Kim H."/>
            <person name="Choi G."/>
            <person name="Song H."/>
            <person name="Lee J."/>
            <person name="Lee S.C."/>
            <person name="Kwon J.K."/>
            <person name="Lee H.Y."/>
            <person name="Koo N."/>
            <person name="Hong Y."/>
            <person name="Kim R.W."/>
            <person name="Kang W.H."/>
            <person name="Huh J.H."/>
            <person name="Kang B.C."/>
            <person name="Yang T.J."/>
            <person name="Lee Y.H."/>
            <person name="Bennetzen J.L."/>
            <person name="Choi D."/>
        </authorList>
    </citation>
    <scope>NUCLEOTIDE SEQUENCE [LARGE SCALE GENOMIC DNA]</scope>
    <source>
        <strain evidence="7">cv. PBC81</strain>
    </source>
</reference>
<dbReference type="Gene3D" id="3.30.60.10">
    <property type="entry name" value="Endochitinase-like"/>
    <property type="match status" value="2"/>
</dbReference>
<feature type="domain" description="Chitin-binding type-1" evidence="5">
    <location>
        <begin position="72"/>
        <end position="114"/>
    </location>
</feature>
<evidence type="ECO:0000313" key="7">
    <source>
        <dbReference type="Proteomes" id="UP000224567"/>
    </source>
</evidence>
<dbReference type="EMBL" id="MLFT02000005">
    <property type="protein sequence ID" value="PHT47524.1"/>
    <property type="molecule type" value="Genomic_DNA"/>
</dbReference>
<dbReference type="InterPro" id="IPR001002">
    <property type="entry name" value="Chitin-bd_1"/>
</dbReference>
<dbReference type="PANTHER" id="PTHR47849">
    <property type="entry name" value="CHITIN-BINDING LECTIN 1"/>
    <property type="match status" value="1"/>
</dbReference>
<keyword evidence="7" id="KW-1185">Reference proteome</keyword>
<name>A0A2G2WQK7_CAPBA</name>
<evidence type="ECO:0000313" key="6">
    <source>
        <dbReference type="EMBL" id="PHT47524.1"/>
    </source>
</evidence>
<reference evidence="7" key="2">
    <citation type="journal article" date="2017" name="J. Anim. Genet.">
        <title>Multiple reference genome sequences of hot pepper reveal the massive evolution of plant disease resistance genes by retroduplication.</title>
        <authorList>
            <person name="Kim S."/>
            <person name="Park J."/>
            <person name="Yeom S.-I."/>
            <person name="Kim Y.-M."/>
            <person name="Seo E."/>
            <person name="Kim K.-T."/>
            <person name="Kim M.-S."/>
            <person name="Lee J.M."/>
            <person name="Cheong K."/>
            <person name="Shin H.-S."/>
            <person name="Kim S.-B."/>
            <person name="Han K."/>
            <person name="Lee J."/>
            <person name="Park M."/>
            <person name="Lee H.-A."/>
            <person name="Lee H.-Y."/>
            <person name="Lee Y."/>
            <person name="Oh S."/>
            <person name="Lee J.H."/>
            <person name="Choi E."/>
            <person name="Choi E."/>
            <person name="Lee S.E."/>
            <person name="Jeon J."/>
            <person name="Kim H."/>
            <person name="Choi G."/>
            <person name="Song H."/>
            <person name="Lee J."/>
            <person name="Lee S.-C."/>
            <person name="Kwon J.-K."/>
            <person name="Lee H.-Y."/>
            <person name="Koo N."/>
            <person name="Hong Y."/>
            <person name="Kim R.W."/>
            <person name="Kang W.-H."/>
            <person name="Huh J.H."/>
            <person name="Kang B.-C."/>
            <person name="Yang T.-J."/>
            <person name="Lee Y.-H."/>
            <person name="Bennetzen J.L."/>
            <person name="Choi D."/>
        </authorList>
    </citation>
    <scope>NUCLEOTIDE SEQUENCE [LARGE SCALE GENOMIC DNA]</scope>
    <source>
        <strain evidence="7">cv. PBC81</strain>
    </source>
</reference>
<dbReference type="GO" id="GO:0008061">
    <property type="term" value="F:chitin binding"/>
    <property type="evidence" value="ECO:0007669"/>
    <property type="project" value="UniProtKB-UniRule"/>
</dbReference>
<accession>A0A2G2WQK7</accession>
<gene>
    <name evidence="6" type="ORF">CQW23_11732</name>
</gene>
<feature type="disulfide bond" evidence="4">
    <location>
        <begin position="108"/>
        <end position="112"/>
    </location>
</feature>
<evidence type="ECO:0000256" key="3">
    <source>
        <dbReference type="ARBA" id="ARBA00023157"/>
    </source>
</evidence>
<dbReference type="PANTHER" id="PTHR47849:SF7">
    <property type="entry name" value="CHITIN-BINDING TYPE-1 DOMAIN-CONTAINING PROTEIN"/>
    <property type="match status" value="1"/>
</dbReference>
<dbReference type="PROSITE" id="PS00026">
    <property type="entry name" value="CHIT_BIND_I_1"/>
    <property type="match status" value="2"/>
</dbReference>
<keyword evidence="1 4" id="KW-0147">Chitin-binding</keyword>
<dbReference type="Proteomes" id="UP000224567">
    <property type="component" value="Unassembled WGS sequence"/>
</dbReference>
<dbReference type="Pfam" id="PF00187">
    <property type="entry name" value="Chitin_bind_1"/>
    <property type="match status" value="2"/>
</dbReference>
<dbReference type="OrthoDB" id="1302067at2759"/>
<feature type="disulfide bond" evidence="4">
    <location>
        <begin position="84"/>
        <end position="96"/>
    </location>
</feature>
<dbReference type="CDD" id="cd06921">
    <property type="entry name" value="ChtBD1_GH19_hevein"/>
    <property type="match status" value="1"/>
</dbReference>
<dbReference type="PROSITE" id="PS50941">
    <property type="entry name" value="CHIT_BIND_I_2"/>
    <property type="match status" value="1"/>
</dbReference>
<dbReference type="InterPro" id="IPR036861">
    <property type="entry name" value="Endochitinase-like_sf"/>
</dbReference>
<dbReference type="SMART" id="SM00270">
    <property type="entry name" value="ChtBD1"/>
    <property type="match status" value="2"/>
</dbReference>
<dbReference type="InterPro" id="IPR018371">
    <property type="entry name" value="Chitin-binding_1_CS"/>
</dbReference>
<organism evidence="6 7">
    <name type="scientific">Capsicum baccatum</name>
    <name type="common">Peruvian pepper</name>
    <dbReference type="NCBI Taxonomy" id="33114"/>
    <lineage>
        <taxon>Eukaryota</taxon>
        <taxon>Viridiplantae</taxon>
        <taxon>Streptophyta</taxon>
        <taxon>Embryophyta</taxon>
        <taxon>Tracheophyta</taxon>
        <taxon>Spermatophyta</taxon>
        <taxon>Magnoliopsida</taxon>
        <taxon>eudicotyledons</taxon>
        <taxon>Gunneridae</taxon>
        <taxon>Pentapetalae</taxon>
        <taxon>asterids</taxon>
        <taxon>lamiids</taxon>
        <taxon>Solanales</taxon>
        <taxon>Solanaceae</taxon>
        <taxon>Solanoideae</taxon>
        <taxon>Capsiceae</taxon>
        <taxon>Capsicum</taxon>
    </lineage>
</organism>
<feature type="disulfide bond" evidence="4">
    <location>
        <begin position="89"/>
        <end position="103"/>
    </location>
</feature>
<evidence type="ECO:0000256" key="1">
    <source>
        <dbReference type="ARBA" id="ARBA00022669"/>
    </source>
</evidence>
<comment type="caution">
    <text evidence="6">The sequence shown here is derived from an EMBL/GenBank/DDBJ whole genome shotgun (WGS) entry which is preliminary data.</text>
</comment>
<keyword evidence="3 4" id="KW-1015">Disulfide bond</keyword>
<dbReference type="GO" id="GO:0030246">
    <property type="term" value="F:carbohydrate binding"/>
    <property type="evidence" value="ECO:0007669"/>
    <property type="project" value="UniProtKB-KW"/>
</dbReference>